<evidence type="ECO:0000256" key="5">
    <source>
        <dbReference type="ARBA" id="ARBA00022475"/>
    </source>
</evidence>
<dbReference type="CDD" id="cd06261">
    <property type="entry name" value="TM_PBP2"/>
    <property type="match status" value="1"/>
</dbReference>
<accession>A0ABW4B208</accession>
<dbReference type="InterPro" id="IPR010065">
    <property type="entry name" value="AA_ABC_transptr_permease_3TM"/>
</dbReference>
<dbReference type="Pfam" id="PF00528">
    <property type="entry name" value="BPD_transp_1"/>
    <property type="match status" value="1"/>
</dbReference>
<dbReference type="InterPro" id="IPR043429">
    <property type="entry name" value="ArtM/GltK/GlnP/TcyL/YhdX-like"/>
</dbReference>
<keyword evidence="5" id="KW-1003">Cell membrane</keyword>
<dbReference type="NCBIfam" id="TIGR01726">
    <property type="entry name" value="HEQRo_perm_3TM"/>
    <property type="match status" value="1"/>
</dbReference>
<keyword evidence="8 10" id="KW-1133">Transmembrane helix</keyword>
<dbReference type="PANTHER" id="PTHR30614:SF20">
    <property type="entry name" value="GLUTAMINE TRANSPORT SYSTEM PERMEASE PROTEIN GLNP"/>
    <property type="match status" value="1"/>
</dbReference>
<dbReference type="Proteomes" id="UP001597059">
    <property type="component" value="Unassembled WGS sequence"/>
</dbReference>
<sequence>MSFQWDMSVVSSSIPVILKGVVVAFELWVICFAIGMIIGSLLGIARSSKNKMLNLLAICYVEVFRNTPVLIQVIWFYYALPILTGQQLGGFEAALLGLALNTSAYCTEVFRSGILSIPKGQFEGGASIGMRSSQVFRRIILPQVIKRMLPAFTNRGIELAKMTSLCSVIAVEEIMYQGRLLSAAYFRPLEIFTVVAIVYFIAIFPGSWCSARLEKRYAKYD</sequence>
<dbReference type="RefSeq" id="WP_377366904.1">
    <property type="nucleotide sequence ID" value="NZ_JBHTMN010000011.1"/>
</dbReference>
<evidence type="ECO:0000313" key="13">
    <source>
        <dbReference type="Proteomes" id="UP001597059"/>
    </source>
</evidence>
<feature type="transmembrane region" description="Helical" evidence="10">
    <location>
        <begin position="191"/>
        <end position="211"/>
    </location>
</feature>
<comment type="caution">
    <text evidence="12">The sequence shown here is derived from an EMBL/GenBank/DDBJ whole genome shotgun (WGS) entry which is preliminary data.</text>
</comment>
<dbReference type="PROSITE" id="PS50928">
    <property type="entry name" value="ABC_TM1"/>
    <property type="match status" value="1"/>
</dbReference>
<feature type="domain" description="ABC transmembrane type-1" evidence="11">
    <location>
        <begin position="21"/>
        <end position="202"/>
    </location>
</feature>
<keyword evidence="7" id="KW-0029">Amino-acid transport</keyword>
<keyword evidence="4 10" id="KW-0813">Transport</keyword>
<evidence type="ECO:0000313" key="12">
    <source>
        <dbReference type="EMBL" id="MFD1383536.1"/>
    </source>
</evidence>
<evidence type="ECO:0000256" key="10">
    <source>
        <dbReference type="RuleBase" id="RU363032"/>
    </source>
</evidence>
<dbReference type="Gene3D" id="1.10.3720.10">
    <property type="entry name" value="MetI-like"/>
    <property type="match status" value="1"/>
</dbReference>
<evidence type="ECO:0000256" key="6">
    <source>
        <dbReference type="ARBA" id="ARBA00022692"/>
    </source>
</evidence>
<comment type="function">
    <text evidence="1">Part of the binding-protein-dependent transport system for glutamine; probably responsible for the translocation of the substrate across the membrane.</text>
</comment>
<gene>
    <name evidence="12" type="ORF">ACFQ45_09170</name>
</gene>
<dbReference type="InterPro" id="IPR035906">
    <property type="entry name" value="MetI-like_sf"/>
</dbReference>
<evidence type="ECO:0000259" key="11">
    <source>
        <dbReference type="PROSITE" id="PS50928"/>
    </source>
</evidence>
<feature type="transmembrane region" description="Helical" evidence="10">
    <location>
        <begin position="20"/>
        <end position="43"/>
    </location>
</feature>
<keyword evidence="13" id="KW-1185">Reference proteome</keyword>
<dbReference type="PANTHER" id="PTHR30614">
    <property type="entry name" value="MEMBRANE COMPONENT OF AMINO ACID ABC TRANSPORTER"/>
    <property type="match status" value="1"/>
</dbReference>
<evidence type="ECO:0000256" key="3">
    <source>
        <dbReference type="ARBA" id="ARBA00010072"/>
    </source>
</evidence>
<comment type="subcellular location">
    <subcellularLocation>
        <location evidence="2">Cell inner membrane</location>
        <topology evidence="2">Multi-pass membrane protein</topology>
    </subcellularLocation>
    <subcellularLocation>
        <location evidence="10">Cell membrane</location>
        <topology evidence="10">Multi-pass membrane protein</topology>
    </subcellularLocation>
</comment>
<name>A0ABW4B208_9GAMM</name>
<keyword evidence="9 10" id="KW-0472">Membrane</keyword>
<organism evidence="12 13">
    <name type="scientific">Rhodanobacter aciditrophus</name>
    <dbReference type="NCBI Taxonomy" id="1623218"/>
    <lineage>
        <taxon>Bacteria</taxon>
        <taxon>Pseudomonadati</taxon>
        <taxon>Pseudomonadota</taxon>
        <taxon>Gammaproteobacteria</taxon>
        <taxon>Lysobacterales</taxon>
        <taxon>Rhodanobacteraceae</taxon>
        <taxon>Rhodanobacter</taxon>
    </lineage>
</organism>
<dbReference type="EMBL" id="JBHTMN010000011">
    <property type="protein sequence ID" value="MFD1383536.1"/>
    <property type="molecule type" value="Genomic_DNA"/>
</dbReference>
<dbReference type="SUPFAM" id="SSF161098">
    <property type="entry name" value="MetI-like"/>
    <property type="match status" value="1"/>
</dbReference>
<evidence type="ECO:0000256" key="1">
    <source>
        <dbReference type="ARBA" id="ARBA00003159"/>
    </source>
</evidence>
<evidence type="ECO:0000256" key="4">
    <source>
        <dbReference type="ARBA" id="ARBA00022448"/>
    </source>
</evidence>
<dbReference type="InterPro" id="IPR000515">
    <property type="entry name" value="MetI-like"/>
</dbReference>
<feature type="transmembrane region" description="Helical" evidence="10">
    <location>
        <begin position="55"/>
        <end position="78"/>
    </location>
</feature>
<proteinExistence type="inferred from homology"/>
<protein>
    <submittedName>
        <fullName evidence="12">Amino acid ABC transporter permease</fullName>
    </submittedName>
</protein>
<evidence type="ECO:0000256" key="7">
    <source>
        <dbReference type="ARBA" id="ARBA00022970"/>
    </source>
</evidence>
<evidence type="ECO:0000256" key="9">
    <source>
        <dbReference type="ARBA" id="ARBA00023136"/>
    </source>
</evidence>
<keyword evidence="6 10" id="KW-0812">Transmembrane</keyword>
<reference evidence="13" key="1">
    <citation type="journal article" date="2019" name="Int. J. Syst. Evol. Microbiol.">
        <title>The Global Catalogue of Microorganisms (GCM) 10K type strain sequencing project: providing services to taxonomists for standard genome sequencing and annotation.</title>
        <authorList>
            <consortium name="The Broad Institute Genomics Platform"/>
            <consortium name="The Broad Institute Genome Sequencing Center for Infectious Disease"/>
            <person name="Wu L."/>
            <person name="Ma J."/>
        </authorList>
    </citation>
    <scope>NUCLEOTIDE SEQUENCE [LARGE SCALE GENOMIC DNA]</scope>
    <source>
        <strain evidence="13">JCM 30774</strain>
    </source>
</reference>
<comment type="similarity">
    <text evidence="3">Belongs to the binding-protein-dependent transport system permease family. HisMQ subfamily.</text>
</comment>
<evidence type="ECO:0000256" key="2">
    <source>
        <dbReference type="ARBA" id="ARBA00004429"/>
    </source>
</evidence>
<evidence type="ECO:0000256" key="8">
    <source>
        <dbReference type="ARBA" id="ARBA00022989"/>
    </source>
</evidence>